<gene>
    <name evidence="3" type="ORF">IV203_022406</name>
</gene>
<dbReference type="PROSITE" id="PS51257">
    <property type="entry name" value="PROKAR_LIPOPROTEIN"/>
    <property type="match status" value="1"/>
</dbReference>
<keyword evidence="2" id="KW-1133">Transmembrane helix</keyword>
<proteinExistence type="predicted"/>
<keyword evidence="2" id="KW-0472">Membrane</keyword>
<reference evidence="3" key="2">
    <citation type="submission" date="2021-04" db="EMBL/GenBank/DDBJ databases">
        <authorList>
            <person name="Podell S."/>
        </authorList>
    </citation>
    <scope>NUCLEOTIDE SEQUENCE</scope>
    <source>
        <strain evidence="3">Hildebrandi</strain>
    </source>
</reference>
<keyword evidence="4" id="KW-1185">Reference proteome</keyword>
<name>A0A9K3PEE8_9STRA</name>
<reference evidence="3" key="1">
    <citation type="journal article" date="2021" name="Sci. Rep.">
        <title>Diploid genomic architecture of Nitzschia inconspicua, an elite biomass production diatom.</title>
        <authorList>
            <person name="Oliver A."/>
            <person name="Podell S."/>
            <person name="Pinowska A."/>
            <person name="Traller J.C."/>
            <person name="Smith S.R."/>
            <person name="McClure R."/>
            <person name="Beliaev A."/>
            <person name="Bohutskyi P."/>
            <person name="Hill E.A."/>
            <person name="Rabines A."/>
            <person name="Zheng H."/>
            <person name="Allen L.Z."/>
            <person name="Kuo A."/>
            <person name="Grigoriev I.V."/>
            <person name="Allen A.E."/>
            <person name="Hazlebeck D."/>
            <person name="Allen E.E."/>
        </authorList>
    </citation>
    <scope>NUCLEOTIDE SEQUENCE</scope>
    <source>
        <strain evidence="3">Hildebrandi</strain>
    </source>
</reference>
<feature type="transmembrane region" description="Helical" evidence="2">
    <location>
        <begin position="20"/>
        <end position="38"/>
    </location>
</feature>
<protein>
    <submittedName>
        <fullName evidence="3">Uncharacterized protein</fullName>
    </submittedName>
</protein>
<keyword evidence="2" id="KW-0812">Transmembrane</keyword>
<comment type="caution">
    <text evidence="3">The sequence shown here is derived from an EMBL/GenBank/DDBJ whole genome shotgun (WGS) entry which is preliminary data.</text>
</comment>
<feature type="compositionally biased region" description="Acidic residues" evidence="1">
    <location>
        <begin position="64"/>
        <end position="76"/>
    </location>
</feature>
<evidence type="ECO:0000256" key="1">
    <source>
        <dbReference type="SAM" id="MobiDB-lite"/>
    </source>
</evidence>
<evidence type="ECO:0000313" key="3">
    <source>
        <dbReference type="EMBL" id="KAG7344398.1"/>
    </source>
</evidence>
<organism evidence="3 4">
    <name type="scientific">Nitzschia inconspicua</name>
    <dbReference type="NCBI Taxonomy" id="303405"/>
    <lineage>
        <taxon>Eukaryota</taxon>
        <taxon>Sar</taxon>
        <taxon>Stramenopiles</taxon>
        <taxon>Ochrophyta</taxon>
        <taxon>Bacillariophyta</taxon>
        <taxon>Bacillariophyceae</taxon>
        <taxon>Bacillariophycidae</taxon>
        <taxon>Bacillariales</taxon>
        <taxon>Bacillariaceae</taxon>
        <taxon>Nitzschia</taxon>
    </lineage>
</organism>
<dbReference type="Proteomes" id="UP000693970">
    <property type="component" value="Unassembled WGS sequence"/>
</dbReference>
<feature type="region of interest" description="Disordered" evidence="1">
    <location>
        <begin position="53"/>
        <end position="79"/>
    </location>
</feature>
<dbReference type="OrthoDB" id="44422at2759"/>
<sequence length="480" mass="55397">MVRSNVVNPFKERRSVWAQYVTTSLSCLAVLWVVSILLKPSLPRKEMNLRWSESLPESNKDNVSTDDDEQVDDNSEEPIFPDVTLDEYPGWLNSFYKGLEFEIHPDLNTRRLTKDILEKSLEMGCDNMVANMRPEGNFNYQYNFVEKVLDDDDMAVRQAGALWGLSMCWQYRPDNHMWHVAVDKGIDFYASHMADGDGFRYLAYPGETDSESGGNALLGLALIEYLRTVKENNIQVDATRIEKVKGLLKDIIEFLKFMQLEDQHFSQGYRMDQKRKRNYSSPYFDGETMLCFIKAAKYIDGYQDLIPIIESAAPVMARKYTVSAWREEHDSDETKGFYQWSSMLFTEYYEARYKDYELFGDYVIVLGHWIIHTHGILDRLKNTGYAYEGIVSAYTVAKARGHKQARDDFAYTIDNGLYKLIQWQVGGPLAHENSFLVENPTEEKIAIGGIMNGRKDPTIRIDTTQHQLHSLMLASSLVYS</sequence>
<dbReference type="AlphaFoldDB" id="A0A9K3PEE8"/>
<accession>A0A9K3PEE8</accession>
<dbReference type="EMBL" id="JAGRRH010000023">
    <property type="protein sequence ID" value="KAG7344398.1"/>
    <property type="molecule type" value="Genomic_DNA"/>
</dbReference>
<evidence type="ECO:0000313" key="4">
    <source>
        <dbReference type="Proteomes" id="UP000693970"/>
    </source>
</evidence>
<evidence type="ECO:0000256" key="2">
    <source>
        <dbReference type="SAM" id="Phobius"/>
    </source>
</evidence>